<name>A0A150S6W2_SORCE</name>
<protein>
    <recommendedName>
        <fullName evidence="4">DUF4276 family protein</fullName>
    </recommendedName>
</protein>
<evidence type="ECO:0000256" key="1">
    <source>
        <dbReference type="SAM" id="MobiDB-lite"/>
    </source>
</evidence>
<evidence type="ECO:0000313" key="2">
    <source>
        <dbReference type="EMBL" id="KYF88195.1"/>
    </source>
</evidence>
<evidence type="ECO:0008006" key="4">
    <source>
        <dbReference type="Google" id="ProtNLM"/>
    </source>
</evidence>
<gene>
    <name evidence="2" type="ORF">BE17_34040</name>
</gene>
<dbReference type="AlphaFoldDB" id="A0A150S6W2"/>
<accession>A0A150S6W2</accession>
<dbReference type="EMBL" id="JEMB01001367">
    <property type="protein sequence ID" value="KYF88195.1"/>
    <property type="molecule type" value="Genomic_DNA"/>
</dbReference>
<evidence type="ECO:0000313" key="3">
    <source>
        <dbReference type="Proteomes" id="UP000075635"/>
    </source>
</evidence>
<proteinExistence type="predicted"/>
<comment type="caution">
    <text evidence="2">The sequence shown here is derived from an EMBL/GenBank/DDBJ whole genome shotgun (WGS) entry which is preliminary data.</text>
</comment>
<reference evidence="2 3" key="1">
    <citation type="submission" date="2014-02" db="EMBL/GenBank/DDBJ databases">
        <title>The small core and large imbalanced accessory genome model reveals a collaborative survival strategy of Sorangium cellulosum strains in nature.</title>
        <authorList>
            <person name="Han K."/>
            <person name="Peng R."/>
            <person name="Blom J."/>
            <person name="Li Y.-Z."/>
        </authorList>
    </citation>
    <scope>NUCLEOTIDE SEQUENCE [LARGE SCALE GENOMIC DNA]</scope>
    <source>
        <strain evidence="2 3">So0011-07</strain>
    </source>
</reference>
<feature type="region of interest" description="Disordered" evidence="1">
    <location>
        <begin position="176"/>
        <end position="198"/>
    </location>
</feature>
<sequence>MTARFVIIAEDELGQKLARDLADRVVAERAVEWLRELWADEGMLAMQRSFGGLRAGQAWCRWAEVKQLADERSIRVHGLGMKAERAMALKAVAVTAEMEVTSPEMPRVDAIFLVHDTDGDEEVRERLRDGARGREAPPRFTVIVAAPHPESEAWVIAGGRPWLADAQAQHDEERKRLGFDPVTQPERLSANRPTDKRDAKRVCEALLGAHGDAYEAWERCWKETPLRELEKNGAQAGLRAYTQEVEGALLPLLGDPQPRDGQQR</sequence>
<organism evidence="2 3">
    <name type="scientific">Sorangium cellulosum</name>
    <name type="common">Polyangium cellulosum</name>
    <dbReference type="NCBI Taxonomy" id="56"/>
    <lineage>
        <taxon>Bacteria</taxon>
        <taxon>Pseudomonadati</taxon>
        <taxon>Myxococcota</taxon>
        <taxon>Polyangia</taxon>
        <taxon>Polyangiales</taxon>
        <taxon>Polyangiaceae</taxon>
        <taxon>Sorangium</taxon>
    </lineage>
</organism>
<dbReference type="Proteomes" id="UP000075635">
    <property type="component" value="Unassembled WGS sequence"/>
</dbReference>